<reference evidence="1 2" key="1">
    <citation type="submission" date="2017-01" db="EMBL/GenBank/DDBJ databases">
        <authorList>
            <consortium name="Urmite Genomes"/>
        </authorList>
    </citation>
    <scope>NUCLEOTIDE SEQUENCE [LARGE SCALE GENOMIC DNA]</scope>
    <source>
        <strain evidence="1 2">AB215</strain>
    </source>
</reference>
<gene>
    <name evidence="1" type="ORF">MNAB215_155</name>
</gene>
<evidence type="ECO:0008006" key="3">
    <source>
        <dbReference type="Google" id="ProtNLM"/>
    </source>
</evidence>
<dbReference type="Gene3D" id="6.10.140.2080">
    <property type="match status" value="1"/>
</dbReference>
<evidence type="ECO:0000313" key="1">
    <source>
        <dbReference type="EMBL" id="SPM37980.1"/>
    </source>
</evidence>
<dbReference type="OrthoDB" id="4350726at2"/>
<sequence length="157" mass="16756">MNSGYGPKPGRCLCHDTDGVSEHDSHKHAKFLRSVIRWLDVGYPQGVPGSDQVPLFALLSSTPLTTEQLHEVVANLKKSHPNPDDPINKGEISEFISKVTHYDAGRDNIIRVASTLAAAGWPLAGISVSAVAPDDEHAAAAEDIACRHDVAEGVSQS</sequence>
<keyword evidence="2" id="KW-1185">Reference proteome</keyword>
<dbReference type="EMBL" id="FUEZ01000003">
    <property type="protein sequence ID" value="SPM37980.1"/>
    <property type="molecule type" value="Genomic_DNA"/>
</dbReference>
<dbReference type="InterPro" id="IPR021784">
    <property type="entry name" value="DUF3349"/>
</dbReference>
<protein>
    <recommendedName>
        <fullName evidence="3">Endonuclease</fullName>
    </recommendedName>
</protein>
<dbReference type="Pfam" id="PF11829">
    <property type="entry name" value="DUF3349"/>
    <property type="match status" value="1"/>
</dbReference>
<proteinExistence type="predicted"/>
<organism evidence="1 2">
    <name type="scientific">Mycobacterium numidiamassiliense</name>
    <dbReference type="NCBI Taxonomy" id="1841861"/>
    <lineage>
        <taxon>Bacteria</taxon>
        <taxon>Bacillati</taxon>
        <taxon>Actinomycetota</taxon>
        <taxon>Actinomycetes</taxon>
        <taxon>Mycobacteriales</taxon>
        <taxon>Mycobacteriaceae</taxon>
        <taxon>Mycobacterium</taxon>
    </lineage>
</organism>
<dbReference type="Gene3D" id="1.10.10.2390">
    <property type="match status" value="1"/>
</dbReference>
<name>A0A2U3P2K6_9MYCO</name>
<dbReference type="AlphaFoldDB" id="A0A2U3P2K6"/>
<dbReference type="STRING" id="1841861.GCA_900157365_04357"/>
<accession>A0A2U3P2K6</accession>
<evidence type="ECO:0000313" key="2">
    <source>
        <dbReference type="Proteomes" id="UP000240424"/>
    </source>
</evidence>
<dbReference type="Proteomes" id="UP000240424">
    <property type="component" value="Unassembled WGS sequence"/>
</dbReference>